<dbReference type="SMART" id="SM00530">
    <property type="entry name" value="HTH_XRE"/>
    <property type="match status" value="1"/>
</dbReference>
<comment type="caution">
    <text evidence="2">The sequence shown here is derived from an EMBL/GenBank/DDBJ whole genome shotgun (WGS) entry which is preliminary data.</text>
</comment>
<dbReference type="Pfam" id="PF13374">
    <property type="entry name" value="TPR_10"/>
    <property type="match status" value="2"/>
</dbReference>
<dbReference type="InterPro" id="IPR027417">
    <property type="entry name" value="P-loop_NTPase"/>
</dbReference>
<organism evidence="2 3">
    <name type="scientific">Actinomadura barringtoniae</name>
    <dbReference type="NCBI Taxonomy" id="1427535"/>
    <lineage>
        <taxon>Bacteria</taxon>
        <taxon>Bacillati</taxon>
        <taxon>Actinomycetota</taxon>
        <taxon>Actinomycetes</taxon>
        <taxon>Streptosporangiales</taxon>
        <taxon>Thermomonosporaceae</taxon>
        <taxon>Actinomadura</taxon>
    </lineage>
</organism>
<dbReference type="NCBIfam" id="NF040586">
    <property type="entry name" value="FxSxx_TPR"/>
    <property type="match status" value="1"/>
</dbReference>
<dbReference type="Pfam" id="PF01381">
    <property type="entry name" value="HTH_3"/>
    <property type="match status" value="1"/>
</dbReference>
<dbReference type="RefSeq" id="WP_208264044.1">
    <property type="nucleotide sequence ID" value="NZ_JAGEOJ010000042.1"/>
</dbReference>
<dbReference type="InterPro" id="IPR056681">
    <property type="entry name" value="DUF7779"/>
</dbReference>
<gene>
    <name evidence="2" type="ORF">J4573_52630</name>
</gene>
<dbReference type="SUPFAM" id="SSF47413">
    <property type="entry name" value="lambda repressor-like DNA-binding domains"/>
    <property type="match status" value="1"/>
</dbReference>
<dbReference type="Gene3D" id="3.40.50.300">
    <property type="entry name" value="P-loop containing nucleotide triphosphate hydrolases"/>
    <property type="match status" value="1"/>
</dbReference>
<dbReference type="Pfam" id="PF00931">
    <property type="entry name" value="NB-ARC"/>
    <property type="match status" value="1"/>
</dbReference>
<dbReference type="SUPFAM" id="SSF52540">
    <property type="entry name" value="P-loop containing nucleoside triphosphate hydrolases"/>
    <property type="match status" value="1"/>
</dbReference>
<dbReference type="InterPro" id="IPR053137">
    <property type="entry name" value="NLR-like"/>
</dbReference>
<dbReference type="Proteomes" id="UP000669179">
    <property type="component" value="Unassembled WGS sequence"/>
</dbReference>
<proteinExistence type="predicted"/>
<keyword evidence="3" id="KW-1185">Reference proteome</keyword>
<dbReference type="AlphaFoldDB" id="A0A939PVX4"/>
<feature type="domain" description="HTH cro/C1-type" evidence="1">
    <location>
        <begin position="43"/>
        <end position="104"/>
    </location>
</feature>
<dbReference type="InterPro" id="IPR001387">
    <property type="entry name" value="Cro/C1-type_HTH"/>
</dbReference>
<evidence type="ECO:0000313" key="3">
    <source>
        <dbReference type="Proteomes" id="UP000669179"/>
    </source>
</evidence>
<name>A0A939PVX4_9ACTN</name>
<dbReference type="InterPro" id="IPR011990">
    <property type="entry name" value="TPR-like_helical_dom_sf"/>
</dbReference>
<evidence type="ECO:0000259" key="1">
    <source>
        <dbReference type="PROSITE" id="PS50943"/>
    </source>
</evidence>
<reference evidence="2" key="1">
    <citation type="submission" date="2021-03" db="EMBL/GenBank/DDBJ databases">
        <authorList>
            <person name="Kanchanasin P."/>
            <person name="Saeng-In P."/>
            <person name="Phongsopitanun W."/>
            <person name="Yuki M."/>
            <person name="Kudo T."/>
            <person name="Ohkuma M."/>
            <person name="Tanasupawat S."/>
        </authorList>
    </citation>
    <scope>NUCLEOTIDE SEQUENCE</scope>
    <source>
        <strain evidence="2">GKU 128</strain>
    </source>
</reference>
<dbReference type="PROSITE" id="PS50943">
    <property type="entry name" value="HTH_CROC1"/>
    <property type="match status" value="1"/>
</dbReference>
<dbReference type="Pfam" id="PF25000">
    <property type="entry name" value="DUF7779"/>
    <property type="match status" value="1"/>
</dbReference>
<dbReference type="InterPro" id="IPR002182">
    <property type="entry name" value="NB-ARC"/>
</dbReference>
<dbReference type="Gene3D" id="1.25.40.10">
    <property type="entry name" value="Tetratricopeptide repeat domain"/>
    <property type="match status" value="2"/>
</dbReference>
<dbReference type="GO" id="GO:0043531">
    <property type="term" value="F:ADP binding"/>
    <property type="evidence" value="ECO:0007669"/>
    <property type="project" value="InterPro"/>
</dbReference>
<dbReference type="InterPro" id="IPR010982">
    <property type="entry name" value="Lambda_DNA-bd_dom_sf"/>
</dbReference>
<dbReference type="GO" id="GO:0003677">
    <property type="term" value="F:DNA binding"/>
    <property type="evidence" value="ECO:0007669"/>
    <property type="project" value="InterPro"/>
</dbReference>
<dbReference type="Pfam" id="PF13424">
    <property type="entry name" value="TPR_12"/>
    <property type="match status" value="1"/>
</dbReference>
<evidence type="ECO:0000313" key="2">
    <source>
        <dbReference type="EMBL" id="MBO2455806.1"/>
    </source>
</evidence>
<dbReference type="CDD" id="cd00093">
    <property type="entry name" value="HTH_XRE"/>
    <property type="match status" value="1"/>
</dbReference>
<dbReference type="PANTHER" id="PTHR46082:SF6">
    <property type="entry name" value="AAA+ ATPASE DOMAIN-CONTAINING PROTEIN-RELATED"/>
    <property type="match status" value="1"/>
</dbReference>
<dbReference type="EMBL" id="JAGEOJ010000042">
    <property type="protein sequence ID" value="MBO2455806.1"/>
    <property type="molecule type" value="Genomic_DNA"/>
</dbReference>
<accession>A0A939PVX4</accession>
<dbReference type="PANTHER" id="PTHR46082">
    <property type="entry name" value="ATP/GTP-BINDING PROTEIN-RELATED"/>
    <property type="match status" value="1"/>
</dbReference>
<sequence length="955" mass="106297">MRSICSAEVQSALRWSNQQGFAPAQDGVRMDEVSVTRRVADRVRSLRAERSWSARELAEACIRAGAPSLTRSTIAKIESGTRKSVTAEEIAVLAQVFEVSTSELLGSGSDLDPLRADWSQVPRATDLPQVWGREIPFRNLDFTGRETELAALRGRLVSESTAPQVLYGLGGVGKTEIAAEYAHRFADDYDVVWWVRAEREEIIRASLVSLGRLLQLPMEGRDITGDVEAVLDALRTGDPSRRWLLVFDNVEDPVMLREYVPDGPGHAIITSRVARWRQALRVDGVEVGVFTRPETMEYLRRRTRGLERESPAVPEDLATELGDLPLAVEYTAAFLTATGLPVTSYLDRWRDNVHELLATPVDIYYSGQVATTWRVPPGKVTEDAELLFRLLAYFGPDPVPAELLAIRPDTAPVPVDRLLSNRAELRRALDELARFSLVRLSAGASTVEVHRVVQAVTRGRLEQEDPQLAEELRRCVHVLLAASDPGHPEDDDSDRRYEWSRRHLIPSGALESRDARVQALVINQLTRLNARGDVRQSVELGRQALASWGDEDWPDDLSILHLRVQLAIALRVSGQGDEARRLNAETLERLLGSQGEQHEVTLLCRASHNIDLRLAGAYDAALAEDERLVEMQEHLYGADDRQTMVVRDNLAADLRSLGRFVQALDVDQRVHSWYEAELGPLDRRSLASSLMVARDLRQLGRYEQALEIVRRVTEATEDREEPWNADRLNGLTELGLSLRRAGHHREARERLEESFERHRATLGDSHRQTLTTATNLIHDRRLNWDLASAESLGHDIVAEWDAVAGPDHPNTCAASANLAITLRAAGMAKLAGQRNEQALSTLRERLGTAHPFTLAVQTNLASDLAAQGEVDRAARLGEEVVAASSETLGERHVHTLAASANLAFDRRALGDEGEAPEMRYRAIRLFDETLGRDHPTVRLLIGGGRVDVDVEPMSL</sequence>
<dbReference type="Gene3D" id="1.10.260.40">
    <property type="entry name" value="lambda repressor-like DNA-binding domains"/>
    <property type="match status" value="1"/>
</dbReference>
<dbReference type="SUPFAM" id="SSF48452">
    <property type="entry name" value="TPR-like"/>
    <property type="match status" value="2"/>
</dbReference>
<protein>
    <submittedName>
        <fullName evidence="2">Tetratricopeptide repeat protein</fullName>
    </submittedName>
</protein>